<accession>A0A7C3KDM6</accession>
<gene>
    <name evidence="2" type="ORF">ENR64_10300</name>
</gene>
<dbReference type="EMBL" id="DSRU01000151">
    <property type="protein sequence ID" value="HFM98126.1"/>
    <property type="molecule type" value="Genomic_DNA"/>
</dbReference>
<dbReference type="GO" id="GO:0006935">
    <property type="term" value="P:chemotaxis"/>
    <property type="evidence" value="ECO:0007669"/>
    <property type="project" value="InterPro"/>
</dbReference>
<dbReference type="SUPFAM" id="SSF50341">
    <property type="entry name" value="CheW-like"/>
    <property type="match status" value="1"/>
</dbReference>
<dbReference type="InterPro" id="IPR036061">
    <property type="entry name" value="CheW-like_dom_sf"/>
</dbReference>
<sequence length="164" mass="18093">MTTSALVSLSNSRKMLGNPYLKVQVHPQSFAALAMPFVQEALVLPIRQLTPMPNKPPCLLGLTNRRSRVLWVVDLAQLLGLGALPVNVQQHNIIIVQVGNMPLGLAVEQVEGIVWLTREMIQLPPAQITPRLLPFLQGCWVQPDELTFLLDVAAIARSQLLHAD</sequence>
<protein>
    <submittedName>
        <fullName evidence="2">Purine-binding chemotaxis protein CheW</fullName>
    </submittedName>
</protein>
<evidence type="ECO:0000313" key="2">
    <source>
        <dbReference type="EMBL" id="HFM98126.1"/>
    </source>
</evidence>
<evidence type="ECO:0000259" key="1">
    <source>
        <dbReference type="PROSITE" id="PS50851"/>
    </source>
</evidence>
<name>A0A7C3KDM6_9CYAN</name>
<reference evidence="2" key="1">
    <citation type="journal article" date="2020" name="mSystems">
        <title>Genome- and Community-Level Interaction Insights into Carbon Utilization and Element Cycling Functions of Hydrothermarchaeota in Hydrothermal Sediment.</title>
        <authorList>
            <person name="Zhou Z."/>
            <person name="Liu Y."/>
            <person name="Xu W."/>
            <person name="Pan J."/>
            <person name="Luo Z.H."/>
            <person name="Li M."/>
        </authorList>
    </citation>
    <scope>NUCLEOTIDE SEQUENCE [LARGE SCALE GENOMIC DNA]</scope>
    <source>
        <strain evidence="2">SpSt-418</strain>
    </source>
</reference>
<dbReference type="SMART" id="SM00260">
    <property type="entry name" value="CheW"/>
    <property type="match status" value="1"/>
</dbReference>
<dbReference type="GO" id="GO:0007165">
    <property type="term" value="P:signal transduction"/>
    <property type="evidence" value="ECO:0007669"/>
    <property type="project" value="InterPro"/>
</dbReference>
<dbReference type="PROSITE" id="PS50851">
    <property type="entry name" value="CHEW"/>
    <property type="match status" value="1"/>
</dbReference>
<dbReference type="GO" id="GO:0005829">
    <property type="term" value="C:cytosol"/>
    <property type="evidence" value="ECO:0007669"/>
    <property type="project" value="TreeGrafter"/>
</dbReference>
<dbReference type="InterPro" id="IPR002545">
    <property type="entry name" value="CheW-lke_dom"/>
</dbReference>
<dbReference type="Gene3D" id="2.40.50.180">
    <property type="entry name" value="CheA-289, Domain 4"/>
    <property type="match status" value="1"/>
</dbReference>
<dbReference type="Pfam" id="PF01584">
    <property type="entry name" value="CheW"/>
    <property type="match status" value="1"/>
</dbReference>
<organism evidence="2">
    <name type="scientific">Oscillatoriales cyanobacterium SpSt-418</name>
    <dbReference type="NCBI Taxonomy" id="2282169"/>
    <lineage>
        <taxon>Bacteria</taxon>
        <taxon>Bacillati</taxon>
        <taxon>Cyanobacteriota</taxon>
        <taxon>Cyanophyceae</taxon>
        <taxon>Oscillatoriophycideae</taxon>
        <taxon>Oscillatoriales</taxon>
    </lineage>
</organism>
<dbReference type="InterPro" id="IPR039315">
    <property type="entry name" value="CheW"/>
</dbReference>
<dbReference type="AlphaFoldDB" id="A0A7C3KDM6"/>
<proteinExistence type="predicted"/>
<feature type="domain" description="CheW-like" evidence="1">
    <location>
        <begin position="17"/>
        <end position="161"/>
    </location>
</feature>
<comment type="caution">
    <text evidence="2">The sequence shown here is derived from an EMBL/GenBank/DDBJ whole genome shotgun (WGS) entry which is preliminary data.</text>
</comment>
<dbReference type="PANTHER" id="PTHR22617">
    <property type="entry name" value="CHEMOTAXIS SENSOR HISTIDINE KINASE-RELATED"/>
    <property type="match status" value="1"/>
</dbReference>
<dbReference type="PANTHER" id="PTHR22617:SF23">
    <property type="entry name" value="CHEMOTAXIS PROTEIN CHEW"/>
    <property type="match status" value="1"/>
</dbReference>